<organism evidence="4 5">
    <name type="scientific">Fictibacillus terranigra</name>
    <dbReference type="NCBI Taxonomy" id="3058424"/>
    <lineage>
        <taxon>Bacteria</taxon>
        <taxon>Bacillati</taxon>
        <taxon>Bacillota</taxon>
        <taxon>Bacilli</taxon>
        <taxon>Bacillales</taxon>
        <taxon>Fictibacillaceae</taxon>
        <taxon>Fictibacillus</taxon>
    </lineage>
</organism>
<comment type="function">
    <text evidence="2">Catalyzes the reduction of dTDP-6-deoxy-L-lyxo-4-hexulose to yield dTDP-L-rhamnose.</text>
</comment>
<dbReference type="InterPro" id="IPR029903">
    <property type="entry name" value="RmlD-like-bd"/>
</dbReference>
<dbReference type="EMBL" id="JAUHLN010000002">
    <property type="protein sequence ID" value="MDN4073665.1"/>
    <property type="molecule type" value="Genomic_DNA"/>
</dbReference>
<evidence type="ECO:0000313" key="5">
    <source>
        <dbReference type="Proteomes" id="UP001168694"/>
    </source>
</evidence>
<dbReference type="RefSeq" id="WP_290399773.1">
    <property type="nucleotide sequence ID" value="NZ_JAUHLN010000002.1"/>
</dbReference>
<keyword evidence="5" id="KW-1185">Reference proteome</keyword>
<comment type="caution">
    <text evidence="4">The sequence shown here is derived from an EMBL/GenBank/DDBJ whole genome shotgun (WGS) entry which is preliminary data.</text>
</comment>
<evidence type="ECO:0000256" key="2">
    <source>
        <dbReference type="RuleBase" id="RU364082"/>
    </source>
</evidence>
<keyword evidence="2" id="KW-0521">NADP</keyword>
<dbReference type="SUPFAM" id="SSF51735">
    <property type="entry name" value="NAD(P)-binding Rossmann-fold domains"/>
    <property type="match status" value="1"/>
</dbReference>
<gene>
    <name evidence="4" type="ORF">QYF49_11700</name>
</gene>
<comment type="similarity">
    <text evidence="1 2">Belongs to the dTDP-4-dehydrorhamnose reductase family.</text>
</comment>
<proteinExistence type="inferred from homology"/>
<feature type="domain" description="RmlD-like substrate binding" evidence="3">
    <location>
        <begin position="1"/>
        <end position="237"/>
    </location>
</feature>
<dbReference type="PANTHER" id="PTHR10491">
    <property type="entry name" value="DTDP-4-DEHYDRORHAMNOSE REDUCTASE"/>
    <property type="match status" value="1"/>
</dbReference>
<comment type="pathway">
    <text evidence="2">Carbohydrate biosynthesis; dTDP-L-rhamnose biosynthesis.</text>
</comment>
<dbReference type="InterPro" id="IPR036291">
    <property type="entry name" value="NAD(P)-bd_dom_sf"/>
</dbReference>
<dbReference type="Gene3D" id="3.40.50.720">
    <property type="entry name" value="NAD(P)-binding Rossmann-like Domain"/>
    <property type="match status" value="1"/>
</dbReference>
<protein>
    <recommendedName>
        <fullName evidence="2">dTDP-4-dehydrorhamnose reductase</fullName>
        <ecNumber evidence="2">1.1.1.133</ecNumber>
    </recommendedName>
</protein>
<dbReference type="InterPro" id="IPR005913">
    <property type="entry name" value="dTDP_dehydrorham_reduct"/>
</dbReference>
<dbReference type="PANTHER" id="PTHR10491:SF4">
    <property type="entry name" value="METHIONINE ADENOSYLTRANSFERASE 2 SUBUNIT BETA"/>
    <property type="match status" value="1"/>
</dbReference>
<reference evidence="4" key="1">
    <citation type="submission" date="2023-06" db="EMBL/GenBank/DDBJ databases">
        <title>Draft Genome Sequences of Representative Paenibacillus Polymyxa, Bacillus cereus, Fictibacillus sp., and Brevibacillus agri Strains Isolated from Amazonian Dark Earth.</title>
        <authorList>
            <person name="Pellegrinetti T.A."/>
            <person name="Cunha I.C.M."/>
            <person name="Chaves M.G."/>
            <person name="Freitas A.S."/>
            <person name="Silva A.V.R."/>
            <person name="Tsai S.M."/>
            <person name="Mendes L.W."/>
        </authorList>
    </citation>
    <scope>NUCLEOTIDE SEQUENCE</scope>
    <source>
        <strain evidence="4">CENA-BCM004</strain>
    </source>
</reference>
<name>A0ABT8E6Z1_9BACL</name>
<evidence type="ECO:0000259" key="3">
    <source>
        <dbReference type="Pfam" id="PF04321"/>
    </source>
</evidence>
<dbReference type="CDD" id="cd05254">
    <property type="entry name" value="dTDP_HR_like_SDR_e"/>
    <property type="match status" value="1"/>
</dbReference>
<dbReference type="Proteomes" id="UP001168694">
    <property type="component" value="Unassembled WGS sequence"/>
</dbReference>
<dbReference type="EC" id="1.1.1.133" evidence="2"/>
<dbReference type="Pfam" id="PF04321">
    <property type="entry name" value="RmlD_sub_bind"/>
    <property type="match status" value="1"/>
</dbReference>
<keyword evidence="2" id="KW-0560">Oxidoreductase</keyword>
<sequence>MKLLILGGTGMAGHIITSYLKQNPEYEVHYTSRVLNDGNSKYLDVTDFKSVESIIESIKPDIIINCVGILNHHAENNPLLALMVNSLLPHQLARLSERHGGKLIQISTDCVFSGMDGNYTEYDIPDGTSVYAQTKHMGEIVSGKHLTIRTSIIGPELKEEGIGLFLWFMKQVNEIKGYEKVLWNGVTTLELARSIETMIRNNVTGLYHLGKETKISKYELLKLIQDIFEKRDVKIIPDRTIELDRTIKSTRTDFIYVIPSYEEMLQALKDWMISKSHKKNIR</sequence>
<evidence type="ECO:0000256" key="1">
    <source>
        <dbReference type="ARBA" id="ARBA00010944"/>
    </source>
</evidence>
<evidence type="ECO:0000313" key="4">
    <source>
        <dbReference type="EMBL" id="MDN4073665.1"/>
    </source>
</evidence>
<accession>A0ABT8E6Z1</accession>